<organism evidence="1 2">
    <name type="scientific">Candidatus Methylophosphatis roskildensis</name>
    <dbReference type="NCBI Taxonomy" id="2899263"/>
    <lineage>
        <taxon>Bacteria</taxon>
        <taxon>Pseudomonadati</taxon>
        <taxon>Pseudomonadota</taxon>
        <taxon>Betaproteobacteria</taxon>
        <taxon>Nitrosomonadales</taxon>
        <taxon>Sterolibacteriaceae</taxon>
        <taxon>Candidatus Methylophosphatis</taxon>
    </lineage>
</organism>
<reference evidence="1" key="1">
    <citation type="submission" date="2020-10" db="EMBL/GenBank/DDBJ databases">
        <title>Connecting structure to function with the recovery of over 1000 high-quality activated sludge metagenome-assembled genomes encoding full-length rRNA genes using long-read sequencing.</title>
        <authorList>
            <person name="Singleton C.M."/>
            <person name="Petriglieri F."/>
            <person name="Kristensen J.M."/>
            <person name="Kirkegaard R.H."/>
            <person name="Michaelsen T.Y."/>
            <person name="Andersen M.H."/>
            <person name="Karst S.M."/>
            <person name="Dueholm M.S."/>
            <person name="Nielsen P.H."/>
            <person name="Albertsen M."/>
        </authorList>
    </citation>
    <scope>NUCLEOTIDE SEQUENCE</scope>
    <source>
        <strain evidence="1">Bjer_18-Q3-R1-45_BAT3C.347</strain>
    </source>
</reference>
<name>A0A9D7DY92_9PROT</name>
<evidence type="ECO:0000313" key="1">
    <source>
        <dbReference type="EMBL" id="MBK6973063.1"/>
    </source>
</evidence>
<dbReference type="EMBL" id="JADJEV010000003">
    <property type="protein sequence ID" value="MBK6973063.1"/>
    <property type="molecule type" value="Genomic_DNA"/>
</dbReference>
<proteinExistence type="predicted"/>
<evidence type="ECO:0000313" key="2">
    <source>
        <dbReference type="Proteomes" id="UP000807785"/>
    </source>
</evidence>
<protein>
    <submittedName>
        <fullName evidence="1">Uncharacterized protein</fullName>
    </submittedName>
</protein>
<comment type="caution">
    <text evidence="1">The sequence shown here is derived from an EMBL/GenBank/DDBJ whole genome shotgun (WGS) entry which is preliminary data.</text>
</comment>
<dbReference type="Proteomes" id="UP000807785">
    <property type="component" value="Unassembled WGS sequence"/>
</dbReference>
<gene>
    <name evidence="1" type="ORF">IPH26_09000</name>
</gene>
<sequence length="136" mass="14699">MTFGRGAATLSGAAERANTGASAASICPHGIRFASTASGRRRSIIWSSRARKKSSVAINLPRDFPQVLVPSILISGSSKTLKFRQIPLFIRVSGFCRVDSIATKRLLAAMLWYPAGHELEPVVEGSIFEGLQRPIM</sequence>
<accession>A0A9D7DY92</accession>
<dbReference type="AlphaFoldDB" id="A0A9D7DY92"/>